<comment type="caution">
    <text evidence="2">The sequence shown here is derived from an EMBL/GenBank/DDBJ whole genome shotgun (WGS) entry which is preliminary data.</text>
</comment>
<accession>A0ABR3JRP4</accession>
<evidence type="ECO:0000259" key="1">
    <source>
        <dbReference type="Pfam" id="PF20151"/>
    </source>
</evidence>
<protein>
    <recommendedName>
        <fullName evidence="1">DUF6533 domain-containing protein</fullName>
    </recommendedName>
</protein>
<keyword evidence="3" id="KW-1185">Reference proteome</keyword>
<reference evidence="3" key="1">
    <citation type="submission" date="2024-06" db="EMBL/GenBank/DDBJ databases">
        <title>Multi-omics analyses provide insights into the biosynthesis of the anticancer antibiotic pleurotin in Hohenbuehelia grisea.</title>
        <authorList>
            <person name="Weaver J.A."/>
            <person name="Alberti F."/>
        </authorList>
    </citation>
    <scope>NUCLEOTIDE SEQUENCE [LARGE SCALE GENOMIC DNA]</scope>
    <source>
        <strain evidence="3">T-177</strain>
    </source>
</reference>
<feature type="domain" description="DUF6533" evidence="1">
    <location>
        <begin position="19"/>
        <end position="64"/>
    </location>
</feature>
<dbReference type="Proteomes" id="UP001556367">
    <property type="component" value="Unassembled WGS sequence"/>
</dbReference>
<evidence type="ECO:0000313" key="3">
    <source>
        <dbReference type="Proteomes" id="UP001556367"/>
    </source>
</evidence>
<dbReference type="Pfam" id="PF20151">
    <property type="entry name" value="DUF6533"/>
    <property type="match status" value="1"/>
</dbReference>
<proteinExistence type="predicted"/>
<dbReference type="InterPro" id="IPR045340">
    <property type="entry name" value="DUF6533"/>
</dbReference>
<organism evidence="2 3">
    <name type="scientific">Hohenbuehelia grisea</name>
    <dbReference type="NCBI Taxonomy" id="104357"/>
    <lineage>
        <taxon>Eukaryota</taxon>
        <taxon>Fungi</taxon>
        <taxon>Dikarya</taxon>
        <taxon>Basidiomycota</taxon>
        <taxon>Agaricomycotina</taxon>
        <taxon>Agaricomycetes</taxon>
        <taxon>Agaricomycetidae</taxon>
        <taxon>Agaricales</taxon>
        <taxon>Pleurotineae</taxon>
        <taxon>Pleurotaceae</taxon>
        <taxon>Hohenbuehelia</taxon>
    </lineage>
</organism>
<name>A0ABR3JRP4_9AGAR</name>
<sequence length="82" mass="9392">MTLLDLVLQGLRDIQSTRYAQLASSIIIIYDHFLTLSDEINLIWRASWSVGKVLFILNRYFALASLIVNNYALFSPTLTENL</sequence>
<dbReference type="EMBL" id="JASNQZ010000004">
    <property type="protein sequence ID" value="KAL0958456.1"/>
    <property type="molecule type" value="Genomic_DNA"/>
</dbReference>
<gene>
    <name evidence="2" type="ORF">HGRIS_000598</name>
</gene>
<evidence type="ECO:0000313" key="2">
    <source>
        <dbReference type="EMBL" id="KAL0958456.1"/>
    </source>
</evidence>